<reference evidence="2 3" key="1">
    <citation type="submission" date="2016-04" db="EMBL/GenBank/DDBJ databases">
        <title>Draft genome sequence of Aeribacillus pallidus 8m3 from petroleum reservoir.</title>
        <authorList>
            <person name="Poltaraus A.B."/>
            <person name="Nazina T.N."/>
            <person name="Tourova T.P."/>
            <person name="Malakho S.M."/>
            <person name="Korshunova A.V."/>
            <person name="Sokolova D.S."/>
        </authorList>
    </citation>
    <scope>NUCLEOTIDE SEQUENCE [LARGE SCALE GENOMIC DNA]</scope>
    <source>
        <strain evidence="2 3">8m3</strain>
    </source>
</reference>
<proteinExistence type="predicted"/>
<feature type="transmembrane region" description="Helical" evidence="1">
    <location>
        <begin position="12"/>
        <end position="36"/>
    </location>
</feature>
<keyword evidence="3" id="KW-1185">Reference proteome</keyword>
<evidence type="ECO:0000313" key="3">
    <source>
        <dbReference type="Proteomes" id="UP000076476"/>
    </source>
</evidence>
<dbReference type="AlphaFoldDB" id="A0A161Y1P9"/>
<keyword evidence="1" id="KW-0812">Transmembrane</keyword>
<protein>
    <submittedName>
        <fullName evidence="2">Uncharacterized protein</fullName>
    </submittedName>
</protein>
<evidence type="ECO:0000256" key="1">
    <source>
        <dbReference type="SAM" id="Phobius"/>
    </source>
</evidence>
<name>A0A161Y1P9_9BACI</name>
<feature type="transmembrane region" description="Helical" evidence="1">
    <location>
        <begin position="313"/>
        <end position="336"/>
    </location>
</feature>
<dbReference type="RefSeq" id="WP_063388895.1">
    <property type="nucleotide sequence ID" value="NZ_LWBR01000048.1"/>
</dbReference>
<accession>A0A161Y1P9</accession>
<organism evidence="2 3">
    <name type="scientific">Aeribacillus pallidus</name>
    <dbReference type="NCBI Taxonomy" id="33936"/>
    <lineage>
        <taxon>Bacteria</taxon>
        <taxon>Bacillati</taxon>
        <taxon>Bacillota</taxon>
        <taxon>Bacilli</taxon>
        <taxon>Bacillales</taxon>
        <taxon>Bacillaceae</taxon>
        <taxon>Aeribacillus</taxon>
    </lineage>
</organism>
<keyword evidence="1" id="KW-0472">Membrane</keyword>
<gene>
    <name evidence="2" type="ORF">AZI98_14025</name>
</gene>
<feature type="transmembrane region" description="Helical" evidence="1">
    <location>
        <begin position="342"/>
        <end position="366"/>
    </location>
</feature>
<evidence type="ECO:0000313" key="2">
    <source>
        <dbReference type="EMBL" id="KZN95552.1"/>
    </source>
</evidence>
<feature type="transmembrane region" description="Helical" evidence="1">
    <location>
        <begin position="273"/>
        <end position="306"/>
    </location>
</feature>
<keyword evidence="1" id="KW-1133">Transmembrane helix</keyword>
<dbReference type="Proteomes" id="UP000076476">
    <property type="component" value="Unassembled WGS sequence"/>
</dbReference>
<comment type="caution">
    <text evidence="2">The sequence shown here is derived from an EMBL/GenBank/DDBJ whole genome shotgun (WGS) entry which is preliminary data.</text>
</comment>
<dbReference type="OrthoDB" id="2199615at2"/>
<dbReference type="EMBL" id="LWBR01000048">
    <property type="protein sequence ID" value="KZN95552.1"/>
    <property type="molecule type" value="Genomic_DNA"/>
</dbReference>
<dbReference type="STRING" id="33936.AZI98_14025"/>
<feature type="transmembrane region" description="Helical" evidence="1">
    <location>
        <begin position="188"/>
        <end position="206"/>
    </location>
</feature>
<sequence length="377" mass="44599">MRVFLYELRKLFNWKVLLLILFISFLFYKLFLSFYFENFPNGRPAKDEFMITKEMINKYGHEMDEKEFQHFKNWYKQKKDEANAYLKSQQDAEKLGITTYEQFRQLDLTNKQYADFHEKVVFVDQADVFWELQAFENIIEQYESKGRDIESYTDEDQQERVKQIMANKDVNSVFPYLVYENYNELTRFWTVLIIISVVMVTCRVHITDRLNNAISLQYTTKTGRNLFSAKLLAALAATALITTVQIVIFWFFYLGNGTQAFFPLSINSFYNFYYFWFDFTFEGYIITTVIAIYIVAIVAALFSVFFSRIAQNYITLIGSLVPIVVLLSYCTLKYLVGELFAILHPLMLTIGTFLVLIAISTIFIIYRMKQEKLVDLI</sequence>
<feature type="transmembrane region" description="Helical" evidence="1">
    <location>
        <begin position="227"/>
        <end position="253"/>
    </location>
</feature>